<feature type="chain" id="PRO_5043785889" evidence="2">
    <location>
        <begin position="23"/>
        <end position="178"/>
    </location>
</feature>
<reference evidence="5 6" key="1">
    <citation type="journal article" date="2013" name="ISME J.">
        <title>Comparative genomics of pathogenic lineages of Vibrio nigripulchritudo identifies virulence-associated traits.</title>
        <authorList>
            <person name="Goudenege D."/>
            <person name="Labreuche Y."/>
            <person name="Krin E."/>
            <person name="Ansquer D."/>
            <person name="Mangenot S."/>
            <person name="Calteau A."/>
            <person name="Medigue C."/>
            <person name="Mazel D."/>
            <person name="Polz M.F."/>
            <person name="Le Roux F."/>
        </authorList>
    </citation>
    <scope>NUCLEOTIDE SEQUENCE [LARGE SCALE GENOMIC DNA]</scope>
    <source>
        <strain evidence="5 6">SOn1</strain>
    </source>
</reference>
<dbReference type="InterPro" id="IPR003715">
    <property type="entry name" value="Poly_export_N"/>
</dbReference>
<protein>
    <submittedName>
        <fullName evidence="5">Polysaccharide biosynthesis/export protein</fullName>
    </submittedName>
</protein>
<evidence type="ECO:0000259" key="4">
    <source>
        <dbReference type="Pfam" id="PF10531"/>
    </source>
</evidence>
<dbReference type="Gene3D" id="3.10.560.10">
    <property type="entry name" value="Outer membrane lipoprotein wza domain like"/>
    <property type="match status" value="1"/>
</dbReference>
<evidence type="ECO:0000313" key="5">
    <source>
        <dbReference type="EMBL" id="CCO47292.1"/>
    </source>
</evidence>
<dbReference type="EMBL" id="CAOF01000119">
    <property type="protein sequence ID" value="CCO47292.1"/>
    <property type="molecule type" value="Genomic_DNA"/>
</dbReference>
<evidence type="ECO:0000256" key="1">
    <source>
        <dbReference type="ARBA" id="ARBA00022729"/>
    </source>
</evidence>
<dbReference type="Gene3D" id="3.30.1950.10">
    <property type="entry name" value="wza like domain"/>
    <property type="match status" value="1"/>
</dbReference>
<dbReference type="Pfam" id="PF10531">
    <property type="entry name" value="SLBB"/>
    <property type="match status" value="1"/>
</dbReference>
<dbReference type="AlphaFoldDB" id="A0AAV2VRG6"/>
<dbReference type="InterPro" id="IPR019554">
    <property type="entry name" value="Soluble_ligand-bd"/>
</dbReference>
<evidence type="ECO:0000313" key="6">
    <source>
        <dbReference type="Proteomes" id="UP000018211"/>
    </source>
</evidence>
<feature type="signal peptide" evidence="2">
    <location>
        <begin position="1"/>
        <end position="22"/>
    </location>
</feature>
<dbReference type="InterPro" id="IPR049712">
    <property type="entry name" value="Poly_export"/>
</dbReference>
<proteinExistence type="predicted"/>
<evidence type="ECO:0000259" key="3">
    <source>
        <dbReference type="Pfam" id="PF02563"/>
    </source>
</evidence>
<dbReference type="GO" id="GO:0015159">
    <property type="term" value="F:polysaccharide transmembrane transporter activity"/>
    <property type="evidence" value="ECO:0007669"/>
    <property type="project" value="InterPro"/>
</dbReference>
<organism evidence="5 6">
    <name type="scientific">Vibrio nigripulchritudo SOn1</name>
    <dbReference type="NCBI Taxonomy" id="1238450"/>
    <lineage>
        <taxon>Bacteria</taxon>
        <taxon>Pseudomonadati</taxon>
        <taxon>Pseudomonadota</taxon>
        <taxon>Gammaproteobacteria</taxon>
        <taxon>Vibrionales</taxon>
        <taxon>Vibrionaceae</taxon>
        <taxon>Vibrio</taxon>
    </lineage>
</organism>
<feature type="domain" description="Polysaccharide export protein N-terminal" evidence="3">
    <location>
        <begin position="27"/>
        <end position="99"/>
    </location>
</feature>
<gene>
    <name evidence="5" type="ORF">VIBNISOn1_290011</name>
</gene>
<accession>A0AAV2VRG6</accession>
<dbReference type="PANTHER" id="PTHR33619:SF3">
    <property type="entry name" value="POLYSACCHARIDE EXPORT PROTEIN GFCE-RELATED"/>
    <property type="match status" value="1"/>
</dbReference>
<sequence>MKKTFLSFFVAMLSLLSFQGLAASFATTYQIGPGDRIQINVYGEPDLSFNELLINSSGTFDYPYLGEMVAKGKTAQQLKLAIEKGLKGDYLINPKVMVNFISFREIYVNGEVKKPGGYEYQPGLTVDKAIALAGGFTDRAARKKINITPNGEGQTQKGVPLGQSVNPGDIIVIEQSFF</sequence>
<dbReference type="Pfam" id="PF02563">
    <property type="entry name" value="Poly_export"/>
    <property type="match status" value="1"/>
</dbReference>
<name>A0AAV2VRG6_9VIBR</name>
<evidence type="ECO:0000256" key="2">
    <source>
        <dbReference type="SAM" id="SignalP"/>
    </source>
</evidence>
<dbReference type="PANTHER" id="PTHR33619">
    <property type="entry name" value="POLYSACCHARIDE EXPORT PROTEIN GFCE-RELATED"/>
    <property type="match status" value="1"/>
</dbReference>
<keyword evidence="1 2" id="KW-0732">Signal</keyword>
<comment type="caution">
    <text evidence="5">The sequence shown here is derived from an EMBL/GenBank/DDBJ whole genome shotgun (WGS) entry which is preliminary data.</text>
</comment>
<dbReference type="GeneID" id="97544610"/>
<dbReference type="Proteomes" id="UP000018211">
    <property type="component" value="Unassembled WGS sequence"/>
</dbReference>
<feature type="domain" description="Soluble ligand binding" evidence="4">
    <location>
        <begin position="106"/>
        <end position="152"/>
    </location>
</feature>
<dbReference type="SUPFAM" id="SSF142984">
    <property type="entry name" value="Nqo1 middle domain-like"/>
    <property type="match status" value="1"/>
</dbReference>
<dbReference type="RefSeq" id="WP_004401477.1">
    <property type="nucleotide sequence ID" value="NZ_LK391965.1"/>
</dbReference>